<dbReference type="GO" id="GO:0006355">
    <property type="term" value="P:regulation of DNA-templated transcription"/>
    <property type="evidence" value="ECO:0007669"/>
    <property type="project" value="InterPro"/>
</dbReference>
<reference evidence="4 5" key="1">
    <citation type="submission" date="2017-02" db="EMBL/GenBank/DDBJ databases">
        <authorList>
            <person name="Peterson S.W."/>
        </authorList>
    </citation>
    <scope>NUCLEOTIDE SEQUENCE [LARGE SCALE GENOMIC DNA]</scope>
    <source>
        <strain evidence="4 5">M1</strain>
    </source>
</reference>
<dbReference type="InterPro" id="IPR058031">
    <property type="entry name" value="AAA_lid_NorR"/>
</dbReference>
<evidence type="ECO:0000256" key="1">
    <source>
        <dbReference type="ARBA" id="ARBA00022741"/>
    </source>
</evidence>
<gene>
    <name evidence="4" type="ORF">SAMN02194393_01140</name>
</gene>
<keyword evidence="2" id="KW-0067">ATP-binding</keyword>
<dbReference type="AlphaFoldDB" id="A0A1T5JEP3"/>
<dbReference type="EMBL" id="FUZT01000002">
    <property type="protein sequence ID" value="SKC49869.1"/>
    <property type="molecule type" value="Genomic_DNA"/>
</dbReference>
<dbReference type="Pfam" id="PF00158">
    <property type="entry name" value="Sigma54_activat"/>
    <property type="match status" value="1"/>
</dbReference>
<dbReference type="PANTHER" id="PTHR32071:SF119">
    <property type="entry name" value="SIGMA L-DEPENDENT TRANSCRIPTIONAL REGULATOR YPLP-RELATED"/>
    <property type="match status" value="1"/>
</dbReference>
<dbReference type="STRING" id="36842.SAMN02194393_01140"/>
<evidence type="ECO:0000259" key="3">
    <source>
        <dbReference type="PROSITE" id="PS50045"/>
    </source>
</evidence>
<feature type="domain" description="Sigma-54 factor interaction" evidence="3">
    <location>
        <begin position="235"/>
        <end position="456"/>
    </location>
</feature>
<accession>A0A1T5JEP3</accession>
<dbReference type="PANTHER" id="PTHR32071">
    <property type="entry name" value="TRANSCRIPTIONAL REGULATORY PROTEIN"/>
    <property type="match status" value="1"/>
</dbReference>
<proteinExistence type="predicted"/>
<name>A0A1T5JEP3_9FIRM</name>
<dbReference type="InterPro" id="IPR027417">
    <property type="entry name" value="P-loop_NTPase"/>
</dbReference>
<organism evidence="4 5">
    <name type="scientific">Maledivibacter halophilus</name>
    <dbReference type="NCBI Taxonomy" id="36842"/>
    <lineage>
        <taxon>Bacteria</taxon>
        <taxon>Bacillati</taxon>
        <taxon>Bacillota</taxon>
        <taxon>Clostridia</taxon>
        <taxon>Peptostreptococcales</taxon>
        <taxon>Caminicellaceae</taxon>
        <taxon>Maledivibacter</taxon>
    </lineage>
</organism>
<dbReference type="InterPro" id="IPR003593">
    <property type="entry name" value="AAA+_ATPase"/>
</dbReference>
<dbReference type="Gene3D" id="1.10.8.60">
    <property type="match status" value="1"/>
</dbReference>
<dbReference type="PROSITE" id="PS50045">
    <property type="entry name" value="SIGMA54_INTERACT_4"/>
    <property type="match status" value="1"/>
</dbReference>
<protein>
    <submittedName>
        <fullName evidence="4">Sigma-54 interaction domain-containing protein</fullName>
    </submittedName>
</protein>
<dbReference type="Pfam" id="PF25601">
    <property type="entry name" value="AAA_lid_14"/>
    <property type="match status" value="1"/>
</dbReference>
<evidence type="ECO:0000313" key="5">
    <source>
        <dbReference type="Proteomes" id="UP000190285"/>
    </source>
</evidence>
<dbReference type="Gene3D" id="3.40.50.300">
    <property type="entry name" value="P-loop containing nucleotide triphosphate hydrolases"/>
    <property type="match status" value="1"/>
</dbReference>
<keyword evidence="5" id="KW-1185">Reference proteome</keyword>
<keyword evidence="1" id="KW-0547">Nucleotide-binding</keyword>
<dbReference type="Proteomes" id="UP000190285">
    <property type="component" value="Unassembled WGS sequence"/>
</dbReference>
<dbReference type="InterPro" id="IPR002078">
    <property type="entry name" value="Sigma_54_int"/>
</dbReference>
<evidence type="ECO:0000313" key="4">
    <source>
        <dbReference type="EMBL" id="SKC49869.1"/>
    </source>
</evidence>
<dbReference type="SMART" id="SM00382">
    <property type="entry name" value="AAA"/>
    <property type="match status" value="1"/>
</dbReference>
<sequence length="583" mass="66774">MLLTRTLKDVKLLAKNKLVVIAIQEFYAKRISTQLRVIFGDDASVRAMTIKELKADVIGDDEIVLLSGKLIEPLVKPFMPKGIKCLIVERSINFTKAKPLLSIPSGSKIFVVNDTKRNTDEVVEELRQSIGRHQYIPYYPDSNFKEKIDIVVTPGERAMIPEGIKKVIDVGYRIADISIVIKLYELLSIKLDYSIICKKYIKSLFVLSEEAQMGVESAKVYTSKKYVAKSFFEDIITYSSEMKKLVGVTKKFALSDEPIHIVGNVGTGKSMLAEAIHNYSSFKNGPYVSINCESRTPETMEKELFGYDDNGIYIKGLFEIAQNGTLCIEEVGELSLKVQAKLIQFLQEKRVYFAGNPVSIPINLRIITTSTVDIKKLVHKGVFKKELYYLLTKMSCKIPQLKDRKEDLEILTYKYLKYNLNRKDIKFTEDTMEILHQYTWDGNVKELFNVLTYIACSEKNTVTPEDLPFFTKAWNKEKKDNNIDIKYDIDINGIIEEIEKRGFLEESLEILRVFLKGKKKRSSYGRATLRQLLLQRGMALTDQQLRLRLEILNNLDLILVRPGRAGTTISRAGEKFLELYNSF</sequence>
<dbReference type="CDD" id="cd00009">
    <property type="entry name" value="AAA"/>
    <property type="match status" value="1"/>
</dbReference>
<dbReference type="SUPFAM" id="SSF52540">
    <property type="entry name" value="P-loop containing nucleoside triphosphate hydrolases"/>
    <property type="match status" value="1"/>
</dbReference>
<dbReference type="GO" id="GO:0005524">
    <property type="term" value="F:ATP binding"/>
    <property type="evidence" value="ECO:0007669"/>
    <property type="project" value="UniProtKB-KW"/>
</dbReference>
<evidence type="ECO:0000256" key="2">
    <source>
        <dbReference type="ARBA" id="ARBA00022840"/>
    </source>
</evidence>